<accession>A0AAW1D1Q7</accession>
<evidence type="ECO:0000313" key="2">
    <source>
        <dbReference type="Proteomes" id="UP001461498"/>
    </source>
</evidence>
<dbReference type="Proteomes" id="UP001461498">
    <property type="component" value="Unassembled WGS sequence"/>
</dbReference>
<name>A0AAW1D1Q7_9HEMI</name>
<dbReference type="AlphaFoldDB" id="A0AAW1D1Q7"/>
<sequence>MHKHMHTLYIRYIHLYNISFLLLPFQYEPFPCSFFNSYSQHNLSGIQSHANIPNYFSVPVYRH</sequence>
<reference evidence="1 2" key="1">
    <citation type="submission" date="2022-12" db="EMBL/GenBank/DDBJ databases">
        <title>Chromosome-level genome assembly of true bugs.</title>
        <authorList>
            <person name="Ma L."/>
            <person name="Li H."/>
        </authorList>
    </citation>
    <scope>NUCLEOTIDE SEQUENCE [LARGE SCALE GENOMIC DNA]</scope>
    <source>
        <strain evidence="1">Lab_2022b</strain>
    </source>
</reference>
<proteinExistence type="predicted"/>
<comment type="caution">
    <text evidence="1">The sequence shown here is derived from an EMBL/GenBank/DDBJ whole genome shotgun (WGS) entry which is preliminary data.</text>
</comment>
<keyword evidence="2" id="KW-1185">Reference proteome</keyword>
<organism evidence="1 2">
    <name type="scientific">Rhynocoris fuscipes</name>
    <dbReference type="NCBI Taxonomy" id="488301"/>
    <lineage>
        <taxon>Eukaryota</taxon>
        <taxon>Metazoa</taxon>
        <taxon>Ecdysozoa</taxon>
        <taxon>Arthropoda</taxon>
        <taxon>Hexapoda</taxon>
        <taxon>Insecta</taxon>
        <taxon>Pterygota</taxon>
        <taxon>Neoptera</taxon>
        <taxon>Paraneoptera</taxon>
        <taxon>Hemiptera</taxon>
        <taxon>Heteroptera</taxon>
        <taxon>Panheteroptera</taxon>
        <taxon>Cimicomorpha</taxon>
        <taxon>Reduviidae</taxon>
        <taxon>Harpactorinae</taxon>
        <taxon>Harpactorini</taxon>
        <taxon>Rhynocoris</taxon>
    </lineage>
</organism>
<protein>
    <submittedName>
        <fullName evidence="1">Uncharacterized protein</fullName>
    </submittedName>
</protein>
<dbReference type="EMBL" id="JAPXFL010000007">
    <property type="protein sequence ID" value="KAK9503879.1"/>
    <property type="molecule type" value="Genomic_DNA"/>
</dbReference>
<evidence type="ECO:0000313" key="1">
    <source>
        <dbReference type="EMBL" id="KAK9503879.1"/>
    </source>
</evidence>
<gene>
    <name evidence="1" type="ORF">O3M35_010345</name>
</gene>